<proteinExistence type="predicted"/>
<dbReference type="GO" id="GO:0004113">
    <property type="term" value="F:2',3'-cyclic-nucleotide 3'-phosphodiesterase activity"/>
    <property type="evidence" value="ECO:0007669"/>
    <property type="project" value="InterPro"/>
</dbReference>
<dbReference type="PANTHER" id="PTHR35561">
    <property type="entry name" value="RNA 2',3'-CYCLIC PHOSPHODIESTERASE"/>
    <property type="match status" value="1"/>
</dbReference>
<keyword evidence="1" id="KW-0378">Hydrolase</keyword>
<protein>
    <submittedName>
        <fullName evidence="2">RNA 2',3'-cyclic phosphodiesterase</fullName>
    </submittedName>
</protein>
<dbReference type="AlphaFoldDB" id="A0A2S7EQ05"/>
<dbReference type="OrthoDB" id="7061261at2"/>
<dbReference type="SUPFAM" id="SSF55144">
    <property type="entry name" value="LigT-like"/>
    <property type="match status" value="1"/>
</dbReference>
<organism evidence="2 3">
    <name type="scientific">Xanthomonas hyacinthi</name>
    <dbReference type="NCBI Taxonomy" id="56455"/>
    <lineage>
        <taxon>Bacteria</taxon>
        <taxon>Pseudomonadati</taxon>
        <taxon>Pseudomonadota</taxon>
        <taxon>Gammaproteobacteria</taxon>
        <taxon>Lysobacterales</taxon>
        <taxon>Lysobacteraceae</taxon>
        <taxon>Xanthomonas</taxon>
    </lineage>
</organism>
<reference evidence="3" key="1">
    <citation type="submission" date="2016-08" db="EMBL/GenBank/DDBJ databases">
        <authorList>
            <person name="Merda D."/>
            <person name="Briand M."/>
            <person name="Taghouti G."/>
            <person name="Carrere S."/>
            <person name="Gouzy J."/>
            <person name="Portier P."/>
            <person name="Jacques M.-A."/>
            <person name="Fischer-Le Saux M."/>
        </authorList>
    </citation>
    <scope>NUCLEOTIDE SEQUENCE [LARGE SCALE GENOMIC DNA]</scope>
    <source>
        <strain evidence="3">CFBP1156</strain>
    </source>
</reference>
<comment type="caution">
    <text evidence="2">The sequence shown here is derived from an EMBL/GenBank/DDBJ whole genome shotgun (WGS) entry which is preliminary data.</text>
</comment>
<dbReference type="RefSeq" id="WP_046980066.1">
    <property type="nucleotide sequence ID" value="NZ_CP043476.1"/>
</dbReference>
<dbReference type="Proteomes" id="UP000238261">
    <property type="component" value="Unassembled WGS sequence"/>
</dbReference>
<evidence type="ECO:0000313" key="2">
    <source>
        <dbReference type="EMBL" id="PPU95202.1"/>
    </source>
</evidence>
<gene>
    <name evidence="2" type="ORF">XhyaCFBP1156_19590</name>
</gene>
<name>A0A2S7EQ05_9XANT</name>
<dbReference type="Gene3D" id="3.90.1140.10">
    <property type="entry name" value="Cyclic phosphodiesterase"/>
    <property type="match status" value="1"/>
</dbReference>
<accession>A0A2S7EQ05</accession>
<dbReference type="InterPro" id="IPR009097">
    <property type="entry name" value="Cyclic_Pdiesterase"/>
</dbReference>
<dbReference type="Pfam" id="PF13563">
    <property type="entry name" value="2_5_RNA_ligase2"/>
    <property type="match status" value="1"/>
</dbReference>
<dbReference type="InterPro" id="IPR004175">
    <property type="entry name" value="RNA_CPDase"/>
</dbReference>
<dbReference type="EMBL" id="MDEG01000032">
    <property type="protein sequence ID" value="PPU95202.1"/>
    <property type="molecule type" value="Genomic_DNA"/>
</dbReference>
<evidence type="ECO:0000256" key="1">
    <source>
        <dbReference type="ARBA" id="ARBA00022801"/>
    </source>
</evidence>
<dbReference type="GO" id="GO:0008664">
    <property type="term" value="F:RNA 2',3'-cyclic 3'-phosphodiesterase activity"/>
    <property type="evidence" value="ECO:0007669"/>
    <property type="project" value="InterPro"/>
</dbReference>
<sequence length="213" mass="23086">MAHDVSSADAQFSLDFAAPAPRERLFFAVLPDAATAQRVFAVGERLRAAHGLRGRALPVERLHLTLHYLGEYAGIPPRLLQQAHAAGQALAAAPFDLCFDRVASFGGRACTRPLVLLGDGEPAALRRLRAALQQQLGRQGVATRADAAYVPHLTLAYDDRAVPLQAVPELRWTVATLSLIRSVQGQGRYLHEATWLLSAETAERARAGDAVRR</sequence>
<keyword evidence="3" id="KW-1185">Reference proteome</keyword>
<evidence type="ECO:0000313" key="3">
    <source>
        <dbReference type="Proteomes" id="UP000238261"/>
    </source>
</evidence>
<dbReference type="PANTHER" id="PTHR35561:SF1">
    <property type="entry name" value="RNA 2',3'-CYCLIC PHOSPHODIESTERASE"/>
    <property type="match status" value="1"/>
</dbReference>